<reference evidence="3" key="2">
    <citation type="submission" date="2017-06" db="EMBL/GenBank/DDBJ databases">
        <title>WGS assembly of Brachypodium distachyon.</title>
        <authorList>
            <consortium name="The International Brachypodium Initiative"/>
            <person name="Lucas S."/>
            <person name="Harmon-Smith M."/>
            <person name="Lail K."/>
            <person name="Tice H."/>
            <person name="Grimwood J."/>
            <person name="Bruce D."/>
            <person name="Barry K."/>
            <person name="Shu S."/>
            <person name="Lindquist E."/>
            <person name="Wang M."/>
            <person name="Pitluck S."/>
            <person name="Vogel J.P."/>
            <person name="Garvin D.F."/>
            <person name="Mockler T.C."/>
            <person name="Schmutz J."/>
            <person name="Rokhsar D."/>
            <person name="Bevan M.W."/>
        </authorList>
    </citation>
    <scope>NUCLEOTIDE SEQUENCE</scope>
    <source>
        <strain evidence="3">Bd21</strain>
    </source>
</reference>
<evidence type="ECO:0000256" key="1">
    <source>
        <dbReference type="SAM" id="MobiDB-lite"/>
    </source>
</evidence>
<dbReference type="Proteomes" id="UP000008810">
    <property type="component" value="Chromosome 2"/>
</dbReference>
<name>I1HTG7_BRADI</name>
<dbReference type="PANTHER" id="PTHR35731">
    <property type="entry name" value="8-AMINO-7-OXONONANOATE SYNTHASE"/>
    <property type="match status" value="1"/>
</dbReference>
<proteinExistence type="predicted"/>
<gene>
    <name evidence="4" type="primary">LOC100831719</name>
    <name evidence="3" type="ORF">BRADI_2g55200v3</name>
</gene>
<dbReference type="RefSeq" id="XP_003564635.1">
    <property type="nucleotide sequence ID" value="XM_003564587.4"/>
</dbReference>
<feature type="transmembrane region" description="Helical" evidence="2">
    <location>
        <begin position="222"/>
        <end position="241"/>
    </location>
</feature>
<organism evidence="3">
    <name type="scientific">Brachypodium distachyon</name>
    <name type="common">Purple false brome</name>
    <name type="synonym">Trachynia distachya</name>
    <dbReference type="NCBI Taxonomy" id="15368"/>
    <lineage>
        <taxon>Eukaryota</taxon>
        <taxon>Viridiplantae</taxon>
        <taxon>Streptophyta</taxon>
        <taxon>Embryophyta</taxon>
        <taxon>Tracheophyta</taxon>
        <taxon>Spermatophyta</taxon>
        <taxon>Magnoliopsida</taxon>
        <taxon>Liliopsida</taxon>
        <taxon>Poales</taxon>
        <taxon>Poaceae</taxon>
        <taxon>BOP clade</taxon>
        <taxon>Pooideae</taxon>
        <taxon>Stipodae</taxon>
        <taxon>Brachypodieae</taxon>
        <taxon>Brachypodium</taxon>
    </lineage>
</organism>
<keyword evidence="2" id="KW-0812">Transmembrane</keyword>
<evidence type="ECO:0000256" key="2">
    <source>
        <dbReference type="SAM" id="Phobius"/>
    </source>
</evidence>
<dbReference type="HOGENOM" id="CLU_095151_0_0_1"/>
<keyword evidence="5" id="KW-1185">Reference proteome</keyword>
<keyword evidence="2" id="KW-1133">Transmembrane helix</keyword>
<feature type="transmembrane region" description="Helical" evidence="2">
    <location>
        <begin position="197"/>
        <end position="216"/>
    </location>
</feature>
<dbReference type="Gramene" id="KQK10622">
    <property type="protein sequence ID" value="KQK10622"/>
    <property type="gene ID" value="BRADI_2g55200v3"/>
</dbReference>
<evidence type="ECO:0000313" key="5">
    <source>
        <dbReference type="Proteomes" id="UP000008810"/>
    </source>
</evidence>
<dbReference type="GeneID" id="100831719"/>
<keyword evidence="2" id="KW-0472">Membrane</keyword>
<dbReference type="EnsemblPlants" id="KQK10622">
    <property type="protein sequence ID" value="KQK10622"/>
    <property type="gene ID" value="BRADI_2g55200v3"/>
</dbReference>
<dbReference type="OrthoDB" id="515004at2759"/>
<dbReference type="KEGG" id="bdi:100831719"/>
<evidence type="ECO:0000313" key="3">
    <source>
        <dbReference type="EMBL" id="KQK10622.1"/>
    </source>
</evidence>
<dbReference type="STRING" id="15368.I1HTG7"/>
<protein>
    <submittedName>
        <fullName evidence="3 4">Uncharacterized protein</fullName>
    </submittedName>
</protein>
<dbReference type="OMA" id="HALFHTR"/>
<dbReference type="EMBL" id="CM000881">
    <property type="protein sequence ID" value="KQK10622.1"/>
    <property type="molecule type" value="Genomic_DNA"/>
</dbReference>
<evidence type="ECO:0000313" key="4">
    <source>
        <dbReference type="EnsemblPlants" id="KQK10622"/>
    </source>
</evidence>
<feature type="region of interest" description="Disordered" evidence="1">
    <location>
        <begin position="1"/>
        <end position="53"/>
    </location>
</feature>
<feature type="compositionally biased region" description="Basic residues" evidence="1">
    <location>
        <begin position="17"/>
        <end position="31"/>
    </location>
</feature>
<reference evidence="3 4" key="1">
    <citation type="journal article" date="2010" name="Nature">
        <title>Genome sequencing and analysis of the model grass Brachypodium distachyon.</title>
        <authorList>
            <consortium name="International Brachypodium Initiative"/>
        </authorList>
    </citation>
    <scope>NUCLEOTIDE SEQUENCE [LARGE SCALE GENOMIC DNA]</scope>
    <source>
        <strain evidence="3">Bd21</strain>
        <strain evidence="4">cv. Bd21</strain>
    </source>
</reference>
<dbReference type="eggNOG" id="ENOG502QV7I">
    <property type="taxonomic scope" value="Eukaryota"/>
</dbReference>
<accession>I1HTG7</accession>
<dbReference type="PANTHER" id="PTHR35731:SF1">
    <property type="entry name" value="8-AMINO-7-OXONONANOATE SYNTHASE"/>
    <property type="match status" value="1"/>
</dbReference>
<dbReference type="AlphaFoldDB" id="I1HTG7"/>
<sequence>MLTLHTVRTSLPSPHRSSAHRRALLSRKRSSVRACSSEDVGSGASSPHGGDQRQQEVLAKIAMLQTQKVRITNFLDERSAYLTKFAKDADTEFDLIGQNAMKELDQVGDQIMERLESKMQAFEETAEIQRQEIEMNERVLEDFEDWIEVEKNEGMFFKSLGKVKPRNKEESKAKAKIEAQKIRDITKESAGSKTRMNIYLALMVILGLTIANAVFATPDVEWRKVAGLGLIFIGLVTQVIYEQDMSPPEAEKTEKGDK</sequence>
<reference evidence="4" key="3">
    <citation type="submission" date="2018-08" db="UniProtKB">
        <authorList>
            <consortium name="EnsemblPlants"/>
        </authorList>
    </citation>
    <scope>IDENTIFICATION</scope>
    <source>
        <strain evidence="4">cv. Bd21</strain>
    </source>
</reference>
<feature type="compositionally biased region" description="Polar residues" evidence="1">
    <location>
        <begin position="1"/>
        <end position="12"/>
    </location>
</feature>